<dbReference type="PANTHER" id="PTHR46468">
    <property type="entry name" value="SENTRIN-SPECIFIC PROTEASE 8"/>
    <property type="match status" value="1"/>
</dbReference>
<sequence>MSTTSIQSDKEYKGIQKIQSLSPNKSHTYFQQDQKQHNYYNQYNQQKKAQNNNDNQKNSYILNKNKSPEINEKNNLSQEQNKNESFLLEDSNYQIYDCINTIQLRYEKLLLCENLLFYYKSCCDYQENQNNEYKKMDGKLYQTNFDENKNPKFKIQEGSFSVNLSKQKFVLSENGIEYLGKSNTIKNSPIRDYNDGNNKRSKSAPHTKIVIIDVSTGLQVNKNYAIRNNKNQLLSCWCKYNQQFCKKDILILQNKGRLTSSIIDGYVMYLNLESERIYFKIQQRNRQEINRILLLPSTLTTNFGIDYSDQHSKLLFETELLEFQELNYELELIYSYIGMPVNQNNYHWYFLLFDLKQRICTIFDSLQQPNLNMNVDYKLLSTLEKLLKIKDCKRELSQFSGQQFDGYSCGYHVCQFMKYCNEKQFQSNVKYNYNQSEITEILLKVIQQQQQ</sequence>
<accession>A0A8S1QAC2</accession>
<keyword evidence="3" id="KW-0788">Thiol protease</keyword>
<dbReference type="InterPro" id="IPR003653">
    <property type="entry name" value="Peptidase_C48_C"/>
</dbReference>
<dbReference type="InterPro" id="IPR044613">
    <property type="entry name" value="Nep1/2-like"/>
</dbReference>
<keyword evidence="1" id="KW-0645">Protease</keyword>
<evidence type="ECO:0000256" key="3">
    <source>
        <dbReference type="ARBA" id="ARBA00022807"/>
    </source>
</evidence>
<protein>
    <recommendedName>
        <fullName evidence="4">Ubiquitin-like protease family profile domain-containing protein</fullName>
    </recommendedName>
</protein>
<dbReference type="Proteomes" id="UP000688137">
    <property type="component" value="Unassembled WGS sequence"/>
</dbReference>
<evidence type="ECO:0000256" key="1">
    <source>
        <dbReference type="ARBA" id="ARBA00022670"/>
    </source>
</evidence>
<keyword evidence="6" id="KW-1185">Reference proteome</keyword>
<feature type="domain" description="Ubiquitin-like protease family profile" evidence="4">
    <location>
        <begin position="242"/>
        <end position="420"/>
    </location>
</feature>
<reference evidence="5" key="1">
    <citation type="submission" date="2021-01" db="EMBL/GenBank/DDBJ databases">
        <authorList>
            <consortium name="Genoscope - CEA"/>
            <person name="William W."/>
        </authorList>
    </citation>
    <scope>NUCLEOTIDE SEQUENCE</scope>
</reference>
<proteinExistence type="predicted"/>
<gene>
    <name evidence="5" type="ORF">PPRIM_AZ9-3.1.T1480116</name>
</gene>
<evidence type="ECO:0000313" key="5">
    <source>
        <dbReference type="EMBL" id="CAD8111691.1"/>
    </source>
</evidence>
<dbReference type="GO" id="GO:0008234">
    <property type="term" value="F:cysteine-type peptidase activity"/>
    <property type="evidence" value="ECO:0007669"/>
    <property type="project" value="UniProtKB-KW"/>
</dbReference>
<name>A0A8S1QAC2_PARPR</name>
<organism evidence="5 6">
    <name type="scientific">Paramecium primaurelia</name>
    <dbReference type="NCBI Taxonomy" id="5886"/>
    <lineage>
        <taxon>Eukaryota</taxon>
        <taxon>Sar</taxon>
        <taxon>Alveolata</taxon>
        <taxon>Ciliophora</taxon>
        <taxon>Intramacronucleata</taxon>
        <taxon>Oligohymenophorea</taxon>
        <taxon>Peniculida</taxon>
        <taxon>Parameciidae</taxon>
        <taxon>Paramecium</taxon>
    </lineage>
</organism>
<evidence type="ECO:0000259" key="4">
    <source>
        <dbReference type="PROSITE" id="PS50600"/>
    </source>
</evidence>
<keyword evidence="2" id="KW-0378">Hydrolase</keyword>
<dbReference type="EMBL" id="CAJJDM010000152">
    <property type="protein sequence ID" value="CAD8111691.1"/>
    <property type="molecule type" value="Genomic_DNA"/>
</dbReference>
<dbReference type="GO" id="GO:0000338">
    <property type="term" value="P:protein deneddylation"/>
    <property type="evidence" value="ECO:0007669"/>
    <property type="project" value="TreeGrafter"/>
</dbReference>
<dbReference type="Pfam" id="PF02902">
    <property type="entry name" value="Peptidase_C48"/>
    <property type="match status" value="1"/>
</dbReference>
<dbReference type="OMA" id="CESWCKY"/>
<dbReference type="GO" id="GO:0019784">
    <property type="term" value="F:deNEDDylase activity"/>
    <property type="evidence" value="ECO:0007669"/>
    <property type="project" value="InterPro"/>
</dbReference>
<dbReference type="GO" id="GO:0006508">
    <property type="term" value="P:proteolysis"/>
    <property type="evidence" value="ECO:0007669"/>
    <property type="project" value="UniProtKB-KW"/>
</dbReference>
<comment type="caution">
    <text evidence="5">The sequence shown here is derived from an EMBL/GenBank/DDBJ whole genome shotgun (WGS) entry which is preliminary data.</text>
</comment>
<evidence type="ECO:0000256" key="2">
    <source>
        <dbReference type="ARBA" id="ARBA00022801"/>
    </source>
</evidence>
<dbReference type="PROSITE" id="PS50600">
    <property type="entry name" value="ULP_PROTEASE"/>
    <property type="match status" value="1"/>
</dbReference>
<dbReference type="AlphaFoldDB" id="A0A8S1QAC2"/>
<evidence type="ECO:0000313" key="6">
    <source>
        <dbReference type="Proteomes" id="UP000688137"/>
    </source>
</evidence>
<dbReference type="PANTHER" id="PTHR46468:SF1">
    <property type="entry name" value="SENTRIN-SPECIFIC PROTEASE 8"/>
    <property type="match status" value="1"/>
</dbReference>